<dbReference type="AlphaFoldDB" id="A0A4Y2GJV6"/>
<dbReference type="Proteomes" id="UP000499080">
    <property type="component" value="Unassembled WGS sequence"/>
</dbReference>
<comment type="caution">
    <text evidence="1">The sequence shown here is derived from an EMBL/GenBank/DDBJ whole genome shotgun (WGS) entry which is preliminary data.</text>
</comment>
<evidence type="ECO:0000313" key="1">
    <source>
        <dbReference type="EMBL" id="GBM53015.1"/>
    </source>
</evidence>
<sequence>MRGKTFSHRVCGPFLPHTKFHLSISIHFRAIGFTERQGRRLPDGKASARTFLGSKPVYVGLLHFKSYVGNQTSSRWCGAKIPTLARPTQEWFKASRGPAGREPLHQHVEDKIYWVQQDDTLPEQGQ</sequence>
<organism evidence="1 2">
    <name type="scientific">Araneus ventricosus</name>
    <name type="common">Orbweaver spider</name>
    <name type="synonym">Epeira ventricosa</name>
    <dbReference type="NCBI Taxonomy" id="182803"/>
    <lineage>
        <taxon>Eukaryota</taxon>
        <taxon>Metazoa</taxon>
        <taxon>Ecdysozoa</taxon>
        <taxon>Arthropoda</taxon>
        <taxon>Chelicerata</taxon>
        <taxon>Arachnida</taxon>
        <taxon>Araneae</taxon>
        <taxon>Araneomorphae</taxon>
        <taxon>Entelegynae</taxon>
        <taxon>Araneoidea</taxon>
        <taxon>Araneidae</taxon>
        <taxon>Araneus</taxon>
    </lineage>
</organism>
<name>A0A4Y2GJV6_ARAVE</name>
<gene>
    <name evidence="1" type="ORF">AVEN_265972_1</name>
</gene>
<proteinExistence type="predicted"/>
<accession>A0A4Y2GJV6</accession>
<evidence type="ECO:0000313" key="2">
    <source>
        <dbReference type="Proteomes" id="UP000499080"/>
    </source>
</evidence>
<dbReference type="EMBL" id="BGPR01001402">
    <property type="protein sequence ID" value="GBM53015.1"/>
    <property type="molecule type" value="Genomic_DNA"/>
</dbReference>
<protein>
    <submittedName>
        <fullName evidence="1">Uncharacterized protein</fullName>
    </submittedName>
</protein>
<keyword evidence="2" id="KW-1185">Reference proteome</keyword>
<reference evidence="1 2" key="1">
    <citation type="journal article" date="2019" name="Sci. Rep.">
        <title>Orb-weaving spider Araneus ventricosus genome elucidates the spidroin gene catalogue.</title>
        <authorList>
            <person name="Kono N."/>
            <person name="Nakamura H."/>
            <person name="Ohtoshi R."/>
            <person name="Moran D.A.P."/>
            <person name="Shinohara A."/>
            <person name="Yoshida Y."/>
            <person name="Fujiwara M."/>
            <person name="Mori M."/>
            <person name="Tomita M."/>
            <person name="Arakawa K."/>
        </authorList>
    </citation>
    <scope>NUCLEOTIDE SEQUENCE [LARGE SCALE GENOMIC DNA]</scope>
</reference>